<proteinExistence type="predicted"/>
<accession>A0A0F9PEN6</accession>
<name>A0A0F9PEN6_9ZZZZ</name>
<comment type="caution">
    <text evidence="1">The sequence shown here is derived from an EMBL/GenBank/DDBJ whole genome shotgun (WGS) entry which is preliminary data.</text>
</comment>
<gene>
    <name evidence="1" type="ORF">LCGC14_0910170</name>
</gene>
<reference evidence="1" key="1">
    <citation type="journal article" date="2015" name="Nature">
        <title>Complex archaea that bridge the gap between prokaryotes and eukaryotes.</title>
        <authorList>
            <person name="Spang A."/>
            <person name="Saw J.H."/>
            <person name="Jorgensen S.L."/>
            <person name="Zaremba-Niedzwiedzka K."/>
            <person name="Martijn J."/>
            <person name="Lind A.E."/>
            <person name="van Eijk R."/>
            <person name="Schleper C."/>
            <person name="Guy L."/>
            <person name="Ettema T.J."/>
        </authorList>
    </citation>
    <scope>NUCLEOTIDE SEQUENCE</scope>
</reference>
<organism evidence="1">
    <name type="scientific">marine sediment metagenome</name>
    <dbReference type="NCBI Taxonomy" id="412755"/>
    <lineage>
        <taxon>unclassified sequences</taxon>
        <taxon>metagenomes</taxon>
        <taxon>ecological metagenomes</taxon>
    </lineage>
</organism>
<sequence length="245" mass="25562">MPVAADLQAFASLNMPDDDVGTSGGAIDLTTRVDFTPIAVDDDLEVVSDNAGDTTPTCTIEVRKTDGSVDSEVVTLTGITPVVFATLGVVERILKCTLSTAAAGIVTLQRSPSGATVRDIPVGELGFVRMFRKSASEAAATTRYEKFYWKNTHSTEALLGALVKQSLDPTAKITHDVALAVDDSVSVADRKTAPPSLVFDDNDKAVPGTDLGAGVAIGVWLLLSLDANNAAIKDTYTSELSGTSV</sequence>
<dbReference type="AlphaFoldDB" id="A0A0F9PEN6"/>
<dbReference type="EMBL" id="LAZR01003017">
    <property type="protein sequence ID" value="KKN22942.1"/>
    <property type="molecule type" value="Genomic_DNA"/>
</dbReference>
<evidence type="ECO:0000313" key="1">
    <source>
        <dbReference type="EMBL" id="KKN22942.1"/>
    </source>
</evidence>
<protein>
    <submittedName>
        <fullName evidence="1">Uncharacterized protein</fullName>
    </submittedName>
</protein>